<reference evidence="2" key="1">
    <citation type="journal article" date="2022" name="Int. J. Mol. Sci.">
        <title>Draft Genome of Tanacetum Coccineum: Genomic Comparison of Closely Related Tanacetum-Family Plants.</title>
        <authorList>
            <person name="Yamashiro T."/>
            <person name="Shiraishi A."/>
            <person name="Nakayama K."/>
            <person name="Satake H."/>
        </authorList>
    </citation>
    <scope>NUCLEOTIDE SEQUENCE</scope>
</reference>
<dbReference type="EMBL" id="BQNB010013185">
    <property type="protein sequence ID" value="GJT12886.1"/>
    <property type="molecule type" value="Genomic_DNA"/>
</dbReference>
<name>A0ABQ5BGZ3_9ASTR</name>
<evidence type="ECO:0000313" key="3">
    <source>
        <dbReference type="Proteomes" id="UP001151760"/>
    </source>
</evidence>
<organism evidence="2 3">
    <name type="scientific">Tanacetum coccineum</name>
    <dbReference type="NCBI Taxonomy" id="301880"/>
    <lineage>
        <taxon>Eukaryota</taxon>
        <taxon>Viridiplantae</taxon>
        <taxon>Streptophyta</taxon>
        <taxon>Embryophyta</taxon>
        <taxon>Tracheophyta</taxon>
        <taxon>Spermatophyta</taxon>
        <taxon>Magnoliopsida</taxon>
        <taxon>eudicotyledons</taxon>
        <taxon>Gunneridae</taxon>
        <taxon>Pentapetalae</taxon>
        <taxon>asterids</taxon>
        <taxon>campanulids</taxon>
        <taxon>Asterales</taxon>
        <taxon>Asteraceae</taxon>
        <taxon>Asteroideae</taxon>
        <taxon>Anthemideae</taxon>
        <taxon>Anthemidinae</taxon>
        <taxon>Tanacetum</taxon>
    </lineage>
</organism>
<accession>A0ABQ5BGZ3</accession>
<reference evidence="2" key="2">
    <citation type="submission" date="2022-01" db="EMBL/GenBank/DDBJ databases">
        <authorList>
            <person name="Yamashiro T."/>
            <person name="Shiraishi A."/>
            <person name="Satake H."/>
            <person name="Nakayama K."/>
        </authorList>
    </citation>
    <scope>NUCLEOTIDE SEQUENCE</scope>
</reference>
<dbReference type="Proteomes" id="UP001151760">
    <property type="component" value="Unassembled WGS sequence"/>
</dbReference>
<gene>
    <name evidence="2" type="ORF">Tco_0859928</name>
</gene>
<sequence length="164" mass="18903">MDTVEFKAPPPMTSSTKGRNKSKFYEFHDDKGHTTNECIHLRKQIEEAVKLGHLAHLNDESLLLNLDMLEERRERAAIREAKSKAKMEIYYNAKVHNTSFKPGDFVYWNNDASQAEDIGMLGPKWEGPYEVVEALGKGTYKLRNGSGDILPWTWNVRNLKKCYI</sequence>
<feature type="region of interest" description="Disordered" evidence="1">
    <location>
        <begin position="1"/>
        <end position="21"/>
    </location>
</feature>
<comment type="caution">
    <text evidence="2">The sequence shown here is derived from an EMBL/GenBank/DDBJ whole genome shotgun (WGS) entry which is preliminary data.</text>
</comment>
<proteinExistence type="predicted"/>
<evidence type="ECO:0000313" key="2">
    <source>
        <dbReference type="EMBL" id="GJT12886.1"/>
    </source>
</evidence>
<evidence type="ECO:0008006" key="4">
    <source>
        <dbReference type="Google" id="ProtNLM"/>
    </source>
</evidence>
<keyword evidence="3" id="KW-1185">Reference proteome</keyword>
<protein>
    <recommendedName>
        <fullName evidence="4">Reverse transcriptase domain-containing protein</fullName>
    </recommendedName>
</protein>
<evidence type="ECO:0000256" key="1">
    <source>
        <dbReference type="SAM" id="MobiDB-lite"/>
    </source>
</evidence>